<evidence type="ECO:0000256" key="12">
    <source>
        <dbReference type="ARBA" id="ARBA00023098"/>
    </source>
</evidence>
<evidence type="ECO:0000256" key="2">
    <source>
        <dbReference type="ARBA" id="ARBA00004771"/>
    </source>
</evidence>
<keyword evidence="14 16" id="KW-0012">Acyltransferase</keyword>
<comment type="pathway">
    <text evidence="2 16">Glycerolipid metabolism; triacylglycerol biosynthesis.</text>
</comment>
<keyword evidence="10 16" id="KW-0256">Endoplasmic reticulum</keyword>
<keyword evidence="13 16" id="KW-0472">Membrane</keyword>
<comment type="catalytic activity">
    <reaction evidence="15 16">
        <text>an acyl-CoA + a 1,2-diacyl-sn-glycerol = a triacyl-sn-glycerol + CoA</text>
        <dbReference type="Rhea" id="RHEA:10868"/>
        <dbReference type="ChEBI" id="CHEBI:17815"/>
        <dbReference type="ChEBI" id="CHEBI:57287"/>
        <dbReference type="ChEBI" id="CHEBI:58342"/>
        <dbReference type="ChEBI" id="CHEBI:64615"/>
        <dbReference type="EC" id="2.3.1.20"/>
    </reaction>
</comment>
<dbReference type="Pfam" id="PF03982">
    <property type="entry name" value="DAGAT"/>
    <property type="match status" value="1"/>
</dbReference>
<keyword evidence="12 16" id="KW-0443">Lipid metabolism</keyword>
<feature type="transmembrane region" description="Helical" evidence="16">
    <location>
        <begin position="60"/>
        <end position="80"/>
    </location>
</feature>
<dbReference type="FunCoup" id="A0A1Y2ECG6">
    <property type="interactions" value="81"/>
</dbReference>
<dbReference type="GO" id="GO:0006071">
    <property type="term" value="P:glycerol metabolic process"/>
    <property type="evidence" value="ECO:0007669"/>
    <property type="project" value="UniProtKB-UniRule"/>
</dbReference>
<evidence type="ECO:0000256" key="10">
    <source>
        <dbReference type="ARBA" id="ARBA00022824"/>
    </source>
</evidence>
<keyword evidence="11 16" id="KW-1133">Transmembrane helix</keyword>
<protein>
    <recommendedName>
        <fullName evidence="5 16">Diacylglycerol O-acyltransferase</fullName>
        <ecNumber evidence="5 16">2.3.1.20</ecNumber>
    </recommendedName>
</protein>
<dbReference type="CDD" id="cd07987">
    <property type="entry name" value="LPLAT_MGAT-like"/>
    <property type="match status" value="1"/>
</dbReference>
<dbReference type="GO" id="GO:0004144">
    <property type="term" value="F:diacylglycerol O-acyltransferase activity"/>
    <property type="evidence" value="ECO:0007669"/>
    <property type="project" value="UniProtKB-UniRule"/>
</dbReference>
<comment type="pathway">
    <text evidence="3">Lipid metabolism.</text>
</comment>
<evidence type="ECO:0000256" key="6">
    <source>
        <dbReference type="ARBA" id="ARBA00022516"/>
    </source>
</evidence>
<dbReference type="InterPro" id="IPR007130">
    <property type="entry name" value="DAGAT"/>
</dbReference>
<evidence type="ECO:0000313" key="17">
    <source>
        <dbReference type="EMBL" id="ORY69268.1"/>
    </source>
</evidence>
<dbReference type="AlphaFoldDB" id="A0A1Y2ECG6"/>
<dbReference type="InParanoid" id="A0A1Y2ECG6"/>
<dbReference type="Proteomes" id="UP000193467">
    <property type="component" value="Unassembled WGS sequence"/>
</dbReference>
<dbReference type="EC" id="2.3.1.20" evidence="5 16"/>
<dbReference type="PANTHER" id="PTHR12317">
    <property type="entry name" value="DIACYLGLYCEROL O-ACYLTRANSFERASE"/>
    <property type="match status" value="1"/>
</dbReference>
<keyword evidence="18" id="KW-1185">Reference proteome</keyword>
<evidence type="ECO:0000313" key="18">
    <source>
        <dbReference type="Proteomes" id="UP000193467"/>
    </source>
</evidence>
<dbReference type="OrthoDB" id="264532at2759"/>
<evidence type="ECO:0000256" key="16">
    <source>
        <dbReference type="RuleBase" id="RU367023"/>
    </source>
</evidence>
<evidence type="ECO:0000256" key="13">
    <source>
        <dbReference type="ARBA" id="ARBA00023136"/>
    </source>
</evidence>
<evidence type="ECO:0000256" key="15">
    <source>
        <dbReference type="ARBA" id="ARBA00048109"/>
    </source>
</evidence>
<evidence type="ECO:0000256" key="9">
    <source>
        <dbReference type="ARBA" id="ARBA00022798"/>
    </source>
</evidence>
<evidence type="ECO:0000256" key="1">
    <source>
        <dbReference type="ARBA" id="ARBA00004477"/>
    </source>
</evidence>
<evidence type="ECO:0000256" key="11">
    <source>
        <dbReference type="ARBA" id="ARBA00022989"/>
    </source>
</evidence>
<dbReference type="GO" id="GO:0005789">
    <property type="term" value="C:endoplasmic reticulum membrane"/>
    <property type="evidence" value="ECO:0007669"/>
    <property type="project" value="UniProtKB-SubCell"/>
</dbReference>
<keyword evidence="9" id="KW-0319">Glycerol metabolism</keyword>
<organism evidence="17 18">
    <name type="scientific">Leucosporidium creatinivorum</name>
    <dbReference type="NCBI Taxonomy" id="106004"/>
    <lineage>
        <taxon>Eukaryota</taxon>
        <taxon>Fungi</taxon>
        <taxon>Dikarya</taxon>
        <taxon>Basidiomycota</taxon>
        <taxon>Pucciniomycotina</taxon>
        <taxon>Microbotryomycetes</taxon>
        <taxon>Leucosporidiales</taxon>
        <taxon>Leucosporidium</taxon>
    </lineage>
</organism>
<accession>A0A1Y2ECG6</accession>
<comment type="subcellular location">
    <subcellularLocation>
        <location evidence="1 16">Endoplasmic reticulum membrane</location>
        <topology evidence="1 16">Multi-pass membrane protein</topology>
    </subcellularLocation>
</comment>
<gene>
    <name evidence="17" type="ORF">BCR35DRAFT_322247</name>
</gene>
<feature type="transmembrane region" description="Helical" evidence="16">
    <location>
        <begin position="92"/>
        <end position="110"/>
    </location>
</feature>
<dbReference type="STRING" id="106004.A0A1Y2ECG6"/>
<comment type="similarity">
    <text evidence="4 16">Belongs to the diacylglycerol acyltransferase family.</text>
</comment>
<dbReference type="GO" id="GO:0019432">
    <property type="term" value="P:triglyceride biosynthetic process"/>
    <property type="evidence" value="ECO:0007669"/>
    <property type="project" value="UniProtKB-UniRule"/>
</dbReference>
<dbReference type="UniPathway" id="UPA00282"/>
<evidence type="ECO:0000256" key="3">
    <source>
        <dbReference type="ARBA" id="ARBA00005189"/>
    </source>
</evidence>
<keyword evidence="6 16" id="KW-0444">Lipid biosynthesis</keyword>
<proteinExistence type="inferred from homology"/>
<comment type="function">
    <text evidence="16">Catalyzes the terminal and only committed step in triacylglycerol synthesis by using diacylglycerol and fatty acyl CoA as substrates.</text>
</comment>
<keyword evidence="8 16" id="KW-0812">Transmembrane</keyword>
<evidence type="ECO:0000256" key="8">
    <source>
        <dbReference type="ARBA" id="ARBA00022692"/>
    </source>
</evidence>
<evidence type="ECO:0000256" key="4">
    <source>
        <dbReference type="ARBA" id="ARBA00005420"/>
    </source>
</evidence>
<evidence type="ECO:0000256" key="14">
    <source>
        <dbReference type="ARBA" id="ARBA00023315"/>
    </source>
</evidence>
<dbReference type="EMBL" id="MCGR01000057">
    <property type="protein sequence ID" value="ORY69268.1"/>
    <property type="molecule type" value="Genomic_DNA"/>
</dbReference>
<sequence length="349" mass="39272">MGASKQDREEDYTKSTRSKIKFAPLVVPRHRRLQTLAVFGWTIALPFSLGLFFLLCSIPLLWPIIIPYLIWILAIDQASVKGGRASKRIRGSRFWVWFVGFFPVSLIKTADLPPDRKYVFGYHPHGIIGMGAIANFGTEATGFSKLFPGLNPHLLTLASNFQIPLYRDFILSLGVCSVSMKSCQNILKQGPGSSLTIVVGGAAESLSARPGTADLTLKRRMGFIKLAMRQGADLVPVFSFGENDIFEQLSNERGTRLYKLQKRFQAAFGFTLPIFFGRGLFNYNVGILPYRHPIVSVVGRPIRVRQVDNPTMSQMEEVQAQYIVELKRIWDEYKDLHAQGRTRELTIIA</sequence>
<keyword evidence="7 17" id="KW-0808">Transferase</keyword>
<evidence type="ECO:0000256" key="7">
    <source>
        <dbReference type="ARBA" id="ARBA00022679"/>
    </source>
</evidence>
<dbReference type="PANTHER" id="PTHR12317:SF0">
    <property type="entry name" value="ACYLTRANSFERASE"/>
    <property type="match status" value="1"/>
</dbReference>
<name>A0A1Y2ECG6_9BASI</name>
<comment type="caution">
    <text evidence="17">The sequence shown here is derived from an EMBL/GenBank/DDBJ whole genome shotgun (WGS) entry which is preliminary data.</text>
</comment>
<evidence type="ECO:0000256" key="5">
    <source>
        <dbReference type="ARBA" id="ARBA00013244"/>
    </source>
</evidence>
<reference evidence="17 18" key="1">
    <citation type="submission" date="2016-07" db="EMBL/GenBank/DDBJ databases">
        <title>Pervasive Adenine N6-methylation of Active Genes in Fungi.</title>
        <authorList>
            <consortium name="DOE Joint Genome Institute"/>
            <person name="Mondo S.J."/>
            <person name="Dannebaum R.O."/>
            <person name="Kuo R.C."/>
            <person name="Labutti K."/>
            <person name="Haridas S."/>
            <person name="Kuo A."/>
            <person name="Salamov A."/>
            <person name="Ahrendt S.R."/>
            <person name="Lipzen A."/>
            <person name="Sullivan W."/>
            <person name="Andreopoulos W.B."/>
            <person name="Clum A."/>
            <person name="Lindquist E."/>
            <person name="Daum C."/>
            <person name="Ramamoorthy G.K."/>
            <person name="Gryganskyi A."/>
            <person name="Culley D."/>
            <person name="Magnuson J.K."/>
            <person name="James T.Y."/>
            <person name="O'Malley M.A."/>
            <person name="Stajich J.E."/>
            <person name="Spatafora J.W."/>
            <person name="Visel A."/>
            <person name="Grigoriev I.V."/>
        </authorList>
    </citation>
    <scope>NUCLEOTIDE SEQUENCE [LARGE SCALE GENOMIC DNA]</scope>
    <source>
        <strain evidence="17 18">62-1032</strain>
    </source>
</reference>